<proteinExistence type="predicted"/>
<feature type="transmembrane region" description="Helical" evidence="6">
    <location>
        <begin position="74"/>
        <end position="93"/>
    </location>
</feature>
<evidence type="ECO:0000313" key="9">
    <source>
        <dbReference type="EMBL" id="CAB4783910.1"/>
    </source>
</evidence>
<evidence type="ECO:0000256" key="3">
    <source>
        <dbReference type="ARBA" id="ARBA00022692"/>
    </source>
</evidence>
<dbReference type="EMBL" id="CAEZYX010000005">
    <property type="protein sequence ID" value="CAB4734281.1"/>
    <property type="molecule type" value="Genomic_DNA"/>
</dbReference>
<dbReference type="EMBL" id="CAFBQT010000003">
    <property type="protein sequence ID" value="CAB5057930.1"/>
    <property type="molecule type" value="Genomic_DNA"/>
</dbReference>
<dbReference type="EMBL" id="CAFAAE010000008">
    <property type="protein sequence ID" value="CAB4783910.1"/>
    <property type="molecule type" value="Genomic_DNA"/>
</dbReference>
<gene>
    <name evidence="7" type="ORF">UFOPK1791_00295</name>
    <name evidence="8" type="ORF">UFOPK2802_00089</name>
    <name evidence="9" type="ORF">UFOPK2982_00111</name>
    <name evidence="10" type="ORF">UFOPK3083_00475</name>
    <name evidence="11" type="ORF">UFOPK3783_00193</name>
    <name evidence="12" type="ORF">UFOPK3948_00230</name>
    <name evidence="13" type="ORF">UFOPK4113_00399</name>
    <name evidence="14" type="ORF">UFOPK4355_00050</name>
</gene>
<dbReference type="AlphaFoldDB" id="A0A6J6SHD8"/>
<feature type="transmembrane region" description="Helical" evidence="6">
    <location>
        <begin position="113"/>
        <end position="132"/>
    </location>
</feature>
<sequence length="255" mass="29434">MVHGIPPNFWAWWQLAPESSIPLLLLAYLFFTLSKANSISLRDQWFFYLGLLSVVLVVNTPIGTHAPTLFWCHMIQHMTLMMISGPLLVLGSVAHFKPKNFIFEFFTNPWTSWAIYAALMMGIHFTTLHAIVMKNVWIHNFIEVPAYVIVAYLFYYNLLDKKTPQSRISPAISVFSLFFMMVPETLTGFFIYVAPKSLYENMFEINDQRLGGSLMWSGSMIIDTGWLAFAVFHWIKSEERKSIEIDAEIAAENRK</sequence>
<evidence type="ECO:0000256" key="4">
    <source>
        <dbReference type="ARBA" id="ARBA00022989"/>
    </source>
</evidence>
<protein>
    <submittedName>
        <fullName evidence="8">Unannotated protein</fullName>
    </submittedName>
</protein>
<feature type="transmembrane region" description="Helical" evidence="6">
    <location>
        <begin position="45"/>
        <end position="62"/>
    </location>
</feature>
<keyword evidence="5 6" id="KW-0472">Membrane</keyword>
<evidence type="ECO:0000313" key="10">
    <source>
        <dbReference type="EMBL" id="CAB4803243.1"/>
    </source>
</evidence>
<evidence type="ECO:0000313" key="8">
    <source>
        <dbReference type="EMBL" id="CAB4734281.1"/>
    </source>
</evidence>
<dbReference type="EMBL" id="CAFBNI010000009">
    <property type="protein sequence ID" value="CAB4939019.1"/>
    <property type="molecule type" value="Genomic_DNA"/>
</dbReference>
<evidence type="ECO:0000256" key="6">
    <source>
        <dbReference type="SAM" id="Phobius"/>
    </source>
</evidence>
<feature type="transmembrane region" description="Helical" evidence="6">
    <location>
        <begin position="12"/>
        <end position="33"/>
    </location>
</feature>
<feature type="transmembrane region" description="Helical" evidence="6">
    <location>
        <begin position="171"/>
        <end position="194"/>
    </location>
</feature>
<organism evidence="8">
    <name type="scientific">freshwater metagenome</name>
    <dbReference type="NCBI Taxonomy" id="449393"/>
    <lineage>
        <taxon>unclassified sequences</taxon>
        <taxon>metagenomes</taxon>
        <taxon>ecological metagenomes</taxon>
    </lineage>
</organism>
<dbReference type="Pfam" id="PF09678">
    <property type="entry name" value="Caa3_CtaG"/>
    <property type="match status" value="1"/>
</dbReference>
<dbReference type="GO" id="GO:0005886">
    <property type="term" value="C:plasma membrane"/>
    <property type="evidence" value="ECO:0007669"/>
    <property type="project" value="UniProtKB-SubCell"/>
</dbReference>
<feature type="transmembrane region" description="Helical" evidence="6">
    <location>
        <begin position="138"/>
        <end position="159"/>
    </location>
</feature>
<dbReference type="EMBL" id="CAEZUF010000015">
    <property type="protein sequence ID" value="CAB4586788.1"/>
    <property type="molecule type" value="Genomic_DNA"/>
</dbReference>
<evidence type="ECO:0000256" key="5">
    <source>
        <dbReference type="ARBA" id="ARBA00023136"/>
    </source>
</evidence>
<keyword evidence="4 6" id="KW-1133">Transmembrane helix</keyword>
<name>A0A6J6SHD8_9ZZZZ</name>
<evidence type="ECO:0000256" key="2">
    <source>
        <dbReference type="ARBA" id="ARBA00022475"/>
    </source>
</evidence>
<reference evidence="8" key="1">
    <citation type="submission" date="2020-05" db="EMBL/GenBank/DDBJ databases">
        <authorList>
            <person name="Chiriac C."/>
            <person name="Salcher M."/>
            <person name="Ghai R."/>
            <person name="Kavagutti S V."/>
        </authorList>
    </citation>
    <scope>NUCLEOTIDE SEQUENCE</scope>
</reference>
<evidence type="ECO:0000256" key="1">
    <source>
        <dbReference type="ARBA" id="ARBA00004651"/>
    </source>
</evidence>
<dbReference type="InterPro" id="IPR019108">
    <property type="entry name" value="Caa3_assmbl_CtaG-rel"/>
</dbReference>
<evidence type="ECO:0000313" key="13">
    <source>
        <dbReference type="EMBL" id="CAB5012942.1"/>
    </source>
</evidence>
<dbReference type="EMBL" id="CAFAAT010000033">
    <property type="protein sequence ID" value="CAB4803243.1"/>
    <property type="molecule type" value="Genomic_DNA"/>
</dbReference>
<keyword evidence="2" id="KW-1003">Cell membrane</keyword>
<evidence type="ECO:0000313" key="12">
    <source>
        <dbReference type="EMBL" id="CAB4972454.1"/>
    </source>
</evidence>
<evidence type="ECO:0000313" key="11">
    <source>
        <dbReference type="EMBL" id="CAB4939019.1"/>
    </source>
</evidence>
<accession>A0A6J6SHD8</accession>
<evidence type="ECO:0000313" key="7">
    <source>
        <dbReference type="EMBL" id="CAB4586788.1"/>
    </source>
</evidence>
<dbReference type="EMBL" id="CAFBOI010000013">
    <property type="protein sequence ID" value="CAB4972454.1"/>
    <property type="molecule type" value="Genomic_DNA"/>
</dbReference>
<comment type="subcellular location">
    <subcellularLocation>
        <location evidence="1">Cell membrane</location>
        <topology evidence="1">Multi-pass membrane protein</topology>
    </subcellularLocation>
</comment>
<dbReference type="EMBL" id="CAFBPL010000029">
    <property type="protein sequence ID" value="CAB5012942.1"/>
    <property type="molecule type" value="Genomic_DNA"/>
</dbReference>
<feature type="transmembrane region" description="Helical" evidence="6">
    <location>
        <begin position="214"/>
        <end position="235"/>
    </location>
</feature>
<keyword evidence="3 6" id="KW-0812">Transmembrane</keyword>
<evidence type="ECO:0000313" key="14">
    <source>
        <dbReference type="EMBL" id="CAB5057930.1"/>
    </source>
</evidence>